<keyword evidence="2" id="KW-0813">Transport</keyword>
<protein>
    <recommendedName>
        <fullName evidence="8">Citrate transporter-like domain-containing protein</fullName>
    </recommendedName>
</protein>
<gene>
    <name evidence="9" type="ORF">K493DRAFT_19215</name>
</gene>
<evidence type="ECO:0000256" key="1">
    <source>
        <dbReference type="ARBA" id="ARBA00004651"/>
    </source>
</evidence>
<feature type="transmembrane region" description="Helical" evidence="7">
    <location>
        <begin position="415"/>
        <end position="431"/>
    </location>
</feature>
<evidence type="ECO:0000256" key="5">
    <source>
        <dbReference type="ARBA" id="ARBA00022989"/>
    </source>
</evidence>
<dbReference type="AlphaFoldDB" id="A0A1Y1YET6"/>
<feature type="domain" description="Citrate transporter-like" evidence="8">
    <location>
        <begin position="44"/>
        <end position="530"/>
    </location>
</feature>
<dbReference type="GO" id="GO:0055085">
    <property type="term" value="P:transmembrane transport"/>
    <property type="evidence" value="ECO:0007669"/>
    <property type="project" value="InterPro"/>
</dbReference>
<dbReference type="PANTHER" id="PTHR43302">
    <property type="entry name" value="TRANSPORTER ARSB-RELATED"/>
    <property type="match status" value="1"/>
</dbReference>
<evidence type="ECO:0000313" key="10">
    <source>
        <dbReference type="Proteomes" id="UP000193498"/>
    </source>
</evidence>
<feature type="transmembrane region" description="Helical" evidence="7">
    <location>
        <begin position="391"/>
        <end position="409"/>
    </location>
</feature>
<dbReference type="InParanoid" id="A0A1Y1YET6"/>
<dbReference type="EMBL" id="MCFE01000152">
    <property type="protein sequence ID" value="ORX96517.1"/>
    <property type="molecule type" value="Genomic_DNA"/>
</dbReference>
<keyword evidence="3" id="KW-1003">Cell membrane</keyword>
<dbReference type="Proteomes" id="UP000193498">
    <property type="component" value="Unassembled WGS sequence"/>
</dbReference>
<feature type="transmembrane region" description="Helical" evidence="7">
    <location>
        <begin position="572"/>
        <end position="593"/>
    </location>
</feature>
<evidence type="ECO:0000259" key="8">
    <source>
        <dbReference type="Pfam" id="PF03600"/>
    </source>
</evidence>
<feature type="transmembrane region" description="Helical" evidence="7">
    <location>
        <begin position="197"/>
        <end position="220"/>
    </location>
</feature>
<dbReference type="InterPro" id="IPR004680">
    <property type="entry name" value="Cit_transptr-like_dom"/>
</dbReference>
<dbReference type="PANTHER" id="PTHR43302:SF5">
    <property type="entry name" value="TRANSPORTER ARSB-RELATED"/>
    <property type="match status" value="1"/>
</dbReference>
<feature type="transmembrane region" description="Helical" evidence="7">
    <location>
        <begin position="77"/>
        <end position="97"/>
    </location>
</feature>
<keyword evidence="10" id="KW-1185">Reference proteome</keyword>
<keyword evidence="5 7" id="KW-1133">Transmembrane helix</keyword>
<feature type="transmembrane region" description="Helical" evidence="7">
    <location>
        <begin position="53"/>
        <end position="71"/>
    </location>
</feature>
<feature type="transmembrane region" description="Helical" evidence="7">
    <location>
        <begin position="526"/>
        <end position="551"/>
    </location>
</feature>
<evidence type="ECO:0000256" key="2">
    <source>
        <dbReference type="ARBA" id="ARBA00022448"/>
    </source>
</evidence>
<comment type="caution">
    <text evidence="9">The sequence shown here is derived from an EMBL/GenBank/DDBJ whole genome shotgun (WGS) entry which is preliminary data.</text>
</comment>
<evidence type="ECO:0000256" key="4">
    <source>
        <dbReference type="ARBA" id="ARBA00022692"/>
    </source>
</evidence>
<keyword evidence="4 7" id="KW-0812">Transmembrane</keyword>
<accession>A0A1Y1YET6</accession>
<evidence type="ECO:0000256" key="6">
    <source>
        <dbReference type="ARBA" id="ARBA00023136"/>
    </source>
</evidence>
<dbReference type="Pfam" id="PF03600">
    <property type="entry name" value="CitMHS"/>
    <property type="match status" value="1"/>
</dbReference>
<evidence type="ECO:0000313" key="9">
    <source>
        <dbReference type="EMBL" id="ORX96517.1"/>
    </source>
</evidence>
<proteinExistence type="predicted"/>
<feature type="transmembrane region" description="Helical" evidence="7">
    <location>
        <begin position="484"/>
        <end position="514"/>
    </location>
</feature>
<keyword evidence="6 7" id="KW-0472">Membrane</keyword>
<dbReference type="OrthoDB" id="442352at2759"/>
<organism evidence="9 10">
    <name type="scientific">Basidiobolus meristosporus CBS 931.73</name>
    <dbReference type="NCBI Taxonomy" id="1314790"/>
    <lineage>
        <taxon>Eukaryota</taxon>
        <taxon>Fungi</taxon>
        <taxon>Fungi incertae sedis</taxon>
        <taxon>Zoopagomycota</taxon>
        <taxon>Entomophthoromycotina</taxon>
        <taxon>Basidiobolomycetes</taxon>
        <taxon>Basidiobolales</taxon>
        <taxon>Basidiobolaceae</taxon>
        <taxon>Basidiobolus</taxon>
    </lineage>
</organism>
<evidence type="ECO:0000256" key="3">
    <source>
        <dbReference type="ARBA" id="ARBA00022475"/>
    </source>
</evidence>
<reference evidence="9 10" key="1">
    <citation type="submission" date="2016-07" db="EMBL/GenBank/DDBJ databases">
        <title>Pervasive Adenine N6-methylation of Active Genes in Fungi.</title>
        <authorList>
            <consortium name="DOE Joint Genome Institute"/>
            <person name="Mondo S.J."/>
            <person name="Dannebaum R.O."/>
            <person name="Kuo R.C."/>
            <person name="Labutti K."/>
            <person name="Haridas S."/>
            <person name="Kuo A."/>
            <person name="Salamov A."/>
            <person name="Ahrendt S.R."/>
            <person name="Lipzen A."/>
            <person name="Sullivan W."/>
            <person name="Andreopoulos W.B."/>
            <person name="Clum A."/>
            <person name="Lindquist E."/>
            <person name="Daum C."/>
            <person name="Ramamoorthy G.K."/>
            <person name="Gryganskyi A."/>
            <person name="Culley D."/>
            <person name="Magnuson J.K."/>
            <person name="James T.Y."/>
            <person name="O'Malley M.A."/>
            <person name="Stajich J.E."/>
            <person name="Spatafora J.W."/>
            <person name="Visel A."/>
            <person name="Grigoriev I.V."/>
        </authorList>
    </citation>
    <scope>NUCLEOTIDE SEQUENCE [LARGE SCALE GENOMIC DNA]</scope>
    <source>
        <strain evidence="9 10">CBS 931.73</strain>
    </source>
</reference>
<evidence type="ECO:0000256" key="7">
    <source>
        <dbReference type="SAM" id="Phobius"/>
    </source>
</evidence>
<dbReference type="STRING" id="1314790.A0A1Y1YET6"/>
<comment type="subcellular location">
    <subcellularLocation>
        <location evidence="1">Cell membrane</location>
        <topology evidence="1">Multi-pass membrane protein</topology>
    </subcellularLocation>
</comment>
<dbReference type="GO" id="GO:0005886">
    <property type="term" value="C:plasma membrane"/>
    <property type="evidence" value="ECO:0007669"/>
    <property type="project" value="UniProtKB-SubCell"/>
</dbReference>
<name>A0A1Y1YET6_9FUNG</name>
<feature type="transmembrane region" description="Helical" evidence="7">
    <location>
        <begin position="118"/>
        <end position="142"/>
    </location>
</feature>
<feature type="transmembrane region" description="Helical" evidence="7">
    <location>
        <begin position="24"/>
        <end position="41"/>
    </location>
</feature>
<sequence length="595" mass="65819">MSSFYGHEGLVEARIIPRLDYSSYKTYLVILVCAVSLLSFVRTRSGLNINRSVISLLSGGIMVVFDVITPGEAYSSLHGSSLLLLFAFMIIITKFNDKGFIFYFRQLLLWGSPTPKALMLRLSLLSGVLGFFFMTDISAVYISTVVMTLCEDYGLDIEPFAVAAVTASNIGSTACVIGSMNNVLAHEMSPGLDFLPFFLRMSIPAILGLLVNSIFLWIYYRRSLSQARLSASSHAEHNYIAVDSPEFYKIAEEYAKAAQNRNTLYIDEGNSSHSTGPISITISNTAPEVDENSRLLSHPLPVYCDILSTSPESISSYEYANTPPSTPVDPQAIRVSIPGVCPPSPPPSLSIPAAGFYTSSGRSSLRLSPVRKKHGIFFDKTITDFLESWRTHYRTIITVLAIVFMYLSLAFGDRVGWTALIVALIIVLVDNRREPNDLFADLDFPTIAYYFGLFVMIRGIEETPIVEDIWTFLSGKLATISSPVALVVFFAGFVAFLTMVLTPVPTLLILLPLLEDMVVKVYGQRLVWLLVWCIAISSNLLPTGSVSGLAMRETMKISLVEGIRSRFDSTRFWLKYSLWTTPIIMAIGIAIIADQ</sequence>